<sequence length="597" mass="67686">MSSRGMLPHAKDGGRGDHGNMTSPDSSTHDASSPQSCFHRVVQRPSSSHHSSPSPPGYFYPHQTIRPMHFISSPTGSSYPPQYTSTPLPHYHTTQLPSGHILPPQYTTGPLPHTTSSQGYPSPTGPSSHHTTPSPPSHRLHTHSTRPLSRHATSSPHDHVYLPTGPSSSRHLTSLSHEYVRSPPTRPSPSRHFTSSPHDHVRSPPIGPSSSQHAFGSPHDHLHPPLTRRRRRNNRRTPEPLIPKELPPENEEILEWLRLNPTHTLTPNGGPLIHLTFDNYGLLDPSSVASQKATNAMKTRWEVWFTWDERLSWRVYYAWLRKVAKRYNDNVYKTVYRRHALAYLTDEVFQNYKKMQESDDFKEKSAKMSANRMAEKGDPGTSISLYNCGSISATEHKRTLAIRLERDPTYPEDFRYLHTITHDGHTFVDQRLERVDANITRRMEELAQTQETHIDKNSIYLQVVKPVKGRVYELGSQGYITLGASSSHGMPTYGPHENETLGRDFERVQEEILRDITACRQENQELRERYARMEALVFERFGITPSSTEPPPPPPSTDPSSHHLDDLHEDAYVVDTRHLMGDASLQRAGLHSSSTDH</sequence>
<feature type="region of interest" description="Disordered" evidence="2">
    <location>
        <begin position="543"/>
        <end position="569"/>
    </location>
</feature>
<feature type="coiled-coil region" evidence="1">
    <location>
        <begin position="509"/>
        <end position="536"/>
    </location>
</feature>
<evidence type="ECO:0000256" key="2">
    <source>
        <dbReference type="SAM" id="MobiDB-lite"/>
    </source>
</evidence>
<organism evidence="3 4">
    <name type="scientific">Stephania japonica</name>
    <dbReference type="NCBI Taxonomy" id="461633"/>
    <lineage>
        <taxon>Eukaryota</taxon>
        <taxon>Viridiplantae</taxon>
        <taxon>Streptophyta</taxon>
        <taxon>Embryophyta</taxon>
        <taxon>Tracheophyta</taxon>
        <taxon>Spermatophyta</taxon>
        <taxon>Magnoliopsida</taxon>
        <taxon>Ranunculales</taxon>
        <taxon>Menispermaceae</taxon>
        <taxon>Menispermoideae</taxon>
        <taxon>Cissampelideae</taxon>
        <taxon>Stephania</taxon>
    </lineage>
</organism>
<feature type="compositionally biased region" description="Polar residues" evidence="2">
    <location>
        <begin position="72"/>
        <end position="97"/>
    </location>
</feature>
<evidence type="ECO:0000313" key="3">
    <source>
        <dbReference type="EMBL" id="KAK9116376.1"/>
    </source>
</evidence>
<feature type="compositionally biased region" description="Polar residues" evidence="2">
    <location>
        <begin position="105"/>
        <end position="120"/>
    </location>
</feature>
<evidence type="ECO:0000313" key="4">
    <source>
        <dbReference type="Proteomes" id="UP001417504"/>
    </source>
</evidence>
<comment type="caution">
    <text evidence="3">The sequence shown here is derived from an EMBL/GenBank/DDBJ whole genome shotgun (WGS) entry which is preliminary data.</text>
</comment>
<reference evidence="3 4" key="1">
    <citation type="submission" date="2024-01" db="EMBL/GenBank/DDBJ databases">
        <title>Genome assemblies of Stephania.</title>
        <authorList>
            <person name="Yang L."/>
        </authorList>
    </citation>
    <scope>NUCLEOTIDE SEQUENCE [LARGE SCALE GENOMIC DNA]</scope>
    <source>
        <strain evidence="3">QJT</strain>
        <tissue evidence="3">Leaf</tissue>
    </source>
</reference>
<feature type="compositionally biased region" description="Basic and acidic residues" evidence="2">
    <location>
        <begin position="560"/>
        <end position="569"/>
    </location>
</feature>
<feature type="compositionally biased region" description="Basic residues" evidence="2">
    <location>
        <begin position="226"/>
        <end position="235"/>
    </location>
</feature>
<dbReference type="Proteomes" id="UP001417504">
    <property type="component" value="Unassembled WGS sequence"/>
</dbReference>
<feature type="region of interest" description="Disordered" evidence="2">
    <location>
        <begin position="1"/>
        <end position="245"/>
    </location>
</feature>
<dbReference type="EMBL" id="JBBNAE010000006">
    <property type="protein sequence ID" value="KAK9116376.1"/>
    <property type="molecule type" value="Genomic_DNA"/>
</dbReference>
<dbReference type="Pfam" id="PF03004">
    <property type="entry name" value="Transposase_24"/>
    <property type="match status" value="1"/>
</dbReference>
<keyword evidence="4" id="KW-1185">Reference proteome</keyword>
<gene>
    <name evidence="3" type="ORF">Sjap_015323</name>
</gene>
<feature type="compositionally biased region" description="Polar residues" evidence="2">
    <location>
        <begin position="20"/>
        <end position="36"/>
    </location>
</feature>
<accession>A0AAP0IIW7</accession>
<dbReference type="InterPro" id="IPR004252">
    <property type="entry name" value="Probable_transposase_24"/>
</dbReference>
<evidence type="ECO:0000256" key="1">
    <source>
        <dbReference type="SAM" id="Coils"/>
    </source>
</evidence>
<feature type="compositionally biased region" description="Basic and acidic residues" evidence="2">
    <location>
        <begin position="9"/>
        <end position="18"/>
    </location>
</feature>
<feature type="compositionally biased region" description="Polar residues" evidence="2">
    <location>
        <begin position="165"/>
        <end position="176"/>
    </location>
</feature>
<feature type="compositionally biased region" description="Low complexity" evidence="2">
    <location>
        <begin position="121"/>
        <end position="132"/>
    </location>
</feature>
<dbReference type="AlphaFoldDB" id="A0AAP0IIW7"/>
<keyword evidence="1" id="KW-0175">Coiled coil</keyword>
<protein>
    <submittedName>
        <fullName evidence="3">Uncharacterized protein</fullName>
    </submittedName>
</protein>
<name>A0AAP0IIW7_9MAGN</name>
<feature type="compositionally biased region" description="Pro residues" evidence="2">
    <location>
        <begin position="548"/>
        <end position="557"/>
    </location>
</feature>
<proteinExistence type="predicted"/>